<dbReference type="Proteomes" id="UP001141619">
    <property type="component" value="Unassembled WGS sequence"/>
</dbReference>
<protein>
    <recommendedName>
        <fullName evidence="2">histidine kinase</fullName>
        <ecNumber evidence="2">2.7.13.3</ecNumber>
    </recommendedName>
</protein>
<dbReference type="GO" id="GO:0004721">
    <property type="term" value="F:phosphoprotein phosphatase activity"/>
    <property type="evidence" value="ECO:0007669"/>
    <property type="project" value="TreeGrafter"/>
</dbReference>
<comment type="caution">
    <text evidence="11">The sequence shown here is derived from an EMBL/GenBank/DDBJ whole genome shotgun (WGS) entry which is preliminary data.</text>
</comment>
<keyword evidence="5" id="KW-0418">Kinase</keyword>
<dbReference type="PANTHER" id="PTHR45453:SF1">
    <property type="entry name" value="PHOSPHATE REGULON SENSOR PROTEIN PHOR"/>
    <property type="match status" value="1"/>
</dbReference>
<keyword evidence="6" id="KW-0902">Two-component regulatory system</keyword>
<reference evidence="11" key="2">
    <citation type="journal article" date="2023" name="Syst. Appl. Microbiol.">
        <title>Govania unica gen. nov., sp. nov., a rare biosphere bacterium that represents a novel family in the class Alphaproteobacteria.</title>
        <authorList>
            <person name="Vandamme P."/>
            <person name="Peeters C."/>
            <person name="Hettiarachchi A."/>
            <person name="Cnockaert M."/>
            <person name="Carlier A."/>
        </authorList>
    </citation>
    <scope>NUCLEOTIDE SEQUENCE</scope>
    <source>
        <strain evidence="11">LMG 31809</strain>
    </source>
</reference>
<dbReference type="GO" id="GO:0005524">
    <property type="term" value="F:ATP binding"/>
    <property type="evidence" value="ECO:0007669"/>
    <property type="project" value="UniProtKB-KW"/>
</dbReference>
<keyword evidence="11" id="KW-0067">ATP-binding</keyword>
<keyword evidence="8" id="KW-1133">Transmembrane helix</keyword>
<dbReference type="FunFam" id="1.10.287.130:FF:000001">
    <property type="entry name" value="Two-component sensor histidine kinase"/>
    <property type="match status" value="1"/>
</dbReference>
<evidence type="ECO:0000313" key="12">
    <source>
        <dbReference type="Proteomes" id="UP001141619"/>
    </source>
</evidence>
<dbReference type="InterPro" id="IPR036890">
    <property type="entry name" value="HATPase_C_sf"/>
</dbReference>
<keyword evidence="4" id="KW-0808">Transferase</keyword>
<dbReference type="EC" id="2.7.13.3" evidence="2"/>
<evidence type="ECO:0000256" key="7">
    <source>
        <dbReference type="ARBA" id="ARBA00023136"/>
    </source>
</evidence>
<dbReference type="InterPro" id="IPR005467">
    <property type="entry name" value="His_kinase_dom"/>
</dbReference>
<dbReference type="GO" id="GO:0005886">
    <property type="term" value="C:plasma membrane"/>
    <property type="evidence" value="ECO:0007669"/>
    <property type="project" value="TreeGrafter"/>
</dbReference>
<dbReference type="Gene3D" id="3.30.450.20">
    <property type="entry name" value="PAS domain"/>
    <property type="match status" value="1"/>
</dbReference>
<proteinExistence type="predicted"/>
<dbReference type="SUPFAM" id="SSF47384">
    <property type="entry name" value="Homodimeric domain of signal transducing histidine kinase"/>
    <property type="match status" value="1"/>
</dbReference>
<feature type="domain" description="Histidine kinase" evidence="9">
    <location>
        <begin position="221"/>
        <end position="446"/>
    </location>
</feature>
<dbReference type="InterPro" id="IPR003594">
    <property type="entry name" value="HATPase_dom"/>
</dbReference>
<evidence type="ECO:0000259" key="10">
    <source>
        <dbReference type="PROSITE" id="PS50112"/>
    </source>
</evidence>
<dbReference type="Pfam" id="PF02518">
    <property type="entry name" value="HATPase_c"/>
    <property type="match status" value="1"/>
</dbReference>
<dbReference type="CDD" id="cd00082">
    <property type="entry name" value="HisKA"/>
    <property type="match status" value="1"/>
</dbReference>
<dbReference type="Pfam" id="PF13188">
    <property type="entry name" value="PAS_8"/>
    <property type="match status" value="1"/>
</dbReference>
<dbReference type="InterPro" id="IPR050351">
    <property type="entry name" value="BphY/WalK/GraS-like"/>
</dbReference>
<dbReference type="InterPro" id="IPR035965">
    <property type="entry name" value="PAS-like_dom_sf"/>
</dbReference>
<keyword evidence="11" id="KW-0547">Nucleotide-binding</keyword>
<dbReference type="SUPFAM" id="SSF55874">
    <property type="entry name" value="ATPase domain of HSP90 chaperone/DNA topoisomerase II/histidine kinase"/>
    <property type="match status" value="1"/>
</dbReference>
<dbReference type="PANTHER" id="PTHR45453">
    <property type="entry name" value="PHOSPHATE REGULON SENSOR PROTEIN PHOR"/>
    <property type="match status" value="1"/>
</dbReference>
<dbReference type="SMART" id="SM00388">
    <property type="entry name" value="HisKA"/>
    <property type="match status" value="1"/>
</dbReference>
<dbReference type="Gene3D" id="3.30.565.10">
    <property type="entry name" value="Histidine kinase-like ATPase, C-terminal domain"/>
    <property type="match status" value="1"/>
</dbReference>
<dbReference type="SUPFAM" id="SSF55785">
    <property type="entry name" value="PYP-like sensor domain (PAS domain)"/>
    <property type="match status" value="1"/>
</dbReference>
<dbReference type="FunFam" id="3.30.565.10:FF:000006">
    <property type="entry name" value="Sensor histidine kinase WalK"/>
    <property type="match status" value="1"/>
</dbReference>
<keyword evidence="12" id="KW-1185">Reference proteome</keyword>
<dbReference type="EMBL" id="JANWOI010000002">
    <property type="protein sequence ID" value="MDA5193617.1"/>
    <property type="molecule type" value="Genomic_DNA"/>
</dbReference>
<evidence type="ECO:0000256" key="3">
    <source>
        <dbReference type="ARBA" id="ARBA00022553"/>
    </source>
</evidence>
<dbReference type="PROSITE" id="PS50109">
    <property type="entry name" value="HIS_KIN"/>
    <property type="match status" value="1"/>
</dbReference>
<keyword evidence="7 8" id="KW-0472">Membrane</keyword>
<reference evidence="11" key="1">
    <citation type="submission" date="2022-08" db="EMBL/GenBank/DDBJ databases">
        <authorList>
            <person name="Vandamme P."/>
            <person name="Hettiarachchi A."/>
            <person name="Peeters C."/>
            <person name="Cnockaert M."/>
            <person name="Carlier A."/>
        </authorList>
    </citation>
    <scope>NUCLEOTIDE SEQUENCE</scope>
    <source>
        <strain evidence="11">LMG 31809</strain>
    </source>
</reference>
<organism evidence="11 12">
    <name type="scientific">Govanella unica</name>
    <dbReference type="NCBI Taxonomy" id="2975056"/>
    <lineage>
        <taxon>Bacteria</taxon>
        <taxon>Pseudomonadati</taxon>
        <taxon>Pseudomonadota</taxon>
        <taxon>Alphaproteobacteria</taxon>
        <taxon>Emcibacterales</taxon>
        <taxon>Govanellaceae</taxon>
        <taxon>Govanella</taxon>
    </lineage>
</organism>
<dbReference type="Pfam" id="PF00512">
    <property type="entry name" value="HisKA"/>
    <property type="match status" value="1"/>
</dbReference>
<gene>
    <name evidence="11" type="ORF">NYP16_06570</name>
</gene>
<evidence type="ECO:0000256" key="6">
    <source>
        <dbReference type="ARBA" id="ARBA00023012"/>
    </source>
</evidence>
<dbReference type="InterPro" id="IPR003661">
    <property type="entry name" value="HisK_dim/P_dom"/>
</dbReference>
<dbReference type="RefSeq" id="WP_274943317.1">
    <property type="nucleotide sequence ID" value="NZ_JANWOI010000002.1"/>
</dbReference>
<evidence type="ECO:0000256" key="8">
    <source>
        <dbReference type="SAM" id="Phobius"/>
    </source>
</evidence>
<dbReference type="Gene3D" id="1.10.287.130">
    <property type="match status" value="1"/>
</dbReference>
<dbReference type="InterPro" id="IPR004358">
    <property type="entry name" value="Sig_transdc_His_kin-like_C"/>
</dbReference>
<evidence type="ECO:0000259" key="9">
    <source>
        <dbReference type="PROSITE" id="PS50109"/>
    </source>
</evidence>
<feature type="transmembrane region" description="Helical" evidence="8">
    <location>
        <begin position="12"/>
        <end position="30"/>
    </location>
</feature>
<dbReference type="SMART" id="SM00387">
    <property type="entry name" value="HATPase_c"/>
    <property type="match status" value="1"/>
</dbReference>
<dbReference type="AlphaFoldDB" id="A0A9X3TXQ7"/>
<comment type="catalytic activity">
    <reaction evidence="1">
        <text>ATP + protein L-histidine = ADP + protein N-phospho-L-histidine.</text>
        <dbReference type="EC" id="2.7.13.3"/>
    </reaction>
</comment>
<evidence type="ECO:0000256" key="2">
    <source>
        <dbReference type="ARBA" id="ARBA00012438"/>
    </source>
</evidence>
<evidence type="ECO:0000256" key="4">
    <source>
        <dbReference type="ARBA" id="ARBA00022679"/>
    </source>
</evidence>
<name>A0A9X3TXQ7_9PROT</name>
<dbReference type="InterPro" id="IPR000014">
    <property type="entry name" value="PAS"/>
</dbReference>
<dbReference type="GO" id="GO:0000155">
    <property type="term" value="F:phosphorelay sensor kinase activity"/>
    <property type="evidence" value="ECO:0007669"/>
    <property type="project" value="InterPro"/>
</dbReference>
<dbReference type="InterPro" id="IPR036097">
    <property type="entry name" value="HisK_dim/P_sf"/>
</dbReference>
<dbReference type="PROSITE" id="PS50112">
    <property type="entry name" value="PAS"/>
    <property type="match status" value="1"/>
</dbReference>
<keyword evidence="8" id="KW-0812">Transmembrane</keyword>
<dbReference type="GO" id="GO:0016036">
    <property type="term" value="P:cellular response to phosphate starvation"/>
    <property type="evidence" value="ECO:0007669"/>
    <property type="project" value="TreeGrafter"/>
</dbReference>
<feature type="domain" description="PAS" evidence="10">
    <location>
        <begin position="85"/>
        <end position="121"/>
    </location>
</feature>
<dbReference type="CDD" id="cd00130">
    <property type="entry name" value="PAS"/>
    <property type="match status" value="1"/>
</dbReference>
<dbReference type="PRINTS" id="PR00344">
    <property type="entry name" value="BCTRLSENSOR"/>
</dbReference>
<feature type="transmembrane region" description="Helical" evidence="8">
    <location>
        <begin position="36"/>
        <end position="56"/>
    </location>
</feature>
<evidence type="ECO:0000313" key="11">
    <source>
        <dbReference type="EMBL" id="MDA5193617.1"/>
    </source>
</evidence>
<keyword evidence="3" id="KW-0597">Phosphoprotein</keyword>
<evidence type="ECO:0000256" key="1">
    <source>
        <dbReference type="ARBA" id="ARBA00000085"/>
    </source>
</evidence>
<sequence>MPNNVSQSHFLRLLAAAAALLIVLFLLTVLGELRGWVAALLWFATAISLISLYNRYTTDLENEQRRARILSTRRSWTTKQRVENTPAFLTNIVEGMGDPLILLDMKRRVVEANRAARELLGNHIVDKDIAFYLRHPLALKAIEQAIADGAPRELEISLLDPVERAFLMRVTIIDATDKDATGPEFSGNSEDSEPIQYLILSILDITKIKLAEKMRVDFVANASHELRTPLASVIGFIETLDGPAANDAVARKRFLGIMMAEASRMQRLIDDLLSLSKIEMDQHLPPEGIVDLAPLLTGLANTLELRGGDPAPLVTLHVPADLPSVRGDRDQLTQVFQNLIDNAIKYGRPEEPVEITANAIDNMPGRSGPGVGVTVFNPGDGIPAEHLPRLTERFYRVDNARSRKLGGTGLGLAIVKHIITRHRGAMNIDSLLGVGTTVTVYLPQAKASQSELNYDSPSQ</sequence>
<evidence type="ECO:0000256" key="5">
    <source>
        <dbReference type="ARBA" id="ARBA00022777"/>
    </source>
</evidence>
<accession>A0A9X3TXQ7</accession>